<evidence type="ECO:0000256" key="1">
    <source>
        <dbReference type="ARBA" id="ARBA00010466"/>
    </source>
</evidence>
<evidence type="ECO:0000256" key="2">
    <source>
        <dbReference type="ARBA" id="ARBA00023015"/>
    </source>
</evidence>
<dbReference type="InterPro" id="IPR007324">
    <property type="entry name" value="Sugar-bd_dom_put"/>
</dbReference>
<evidence type="ECO:0000313" key="8">
    <source>
        <dbReference type="Proteomes" id="UP000313390"/>
    </source>
</evidence>
<reference evidence="7" key="2">
    <citation type="submission" date="2019-06" db="EMBL/GenBank/DDBJ databases">
        <authorList>
            <person name="Hu M."/>
        </authorList>
    </citation>
    <scope>NUCLEOTIDE SEQUENCE</scope>
    <source>
        <strain evidence="7">08RB2639</strain>
    </source>
</reference>
<evidence type="ECO:0000259" key="5">
    <source>
        <dbReference type="Pfam" id="PF04198"/>
    </source>
</evidence>
<dbReference type="GO" id="GO:0030246">
    <property type="term" value="F:carbohydrate binding"/>
    <property type="evidence" value="ECO:0007669"/>
    <property type="project" value="InterPro"/>
</dbReference>
<name>A0A5C5CBW7_9HYPH</name>
<evidence type="ECO:0000313" key="7">
    <source>
        <dbReference type="EMBL" id="TNV08698.1"/>
    </source>
</evidence>
<gene>
    <name evidence="7" type="ORF">FIB18_23820</name>
    <name evidence="6" type="ORF">GGQ79_004823</name>
</gene>
<feature type="domain" description="Sugar-binding" evidence="5">
    <location>
        <begin position="67"/>
        <end position="320"/>
    </location>
</feature>
<proteinExistence type="inferred from homology"/>
<keyword evidence="2" id="KW-0805">Transcription regulation</keyword>
<dbReference type="RefSeq" id="WP_140023333.1">
    <property type="nucleotide sequence ID" value="NZ_JACIEX010000025.1"/>
</dbReference>
<dbReference type="GO" id="GO:0003677">
    <property type="term" value="F:DNA binding"/>
    <property type="evidence" value="ECO:0007669"/>
    <property type="project" value="UniProtKB-KW"/>
</dbReference>
<dbReference type="InterPro" id="IPR036388">
    <property type="entry name" value="WH-like_DNA-bd_sf"/>
</dbReference>
<evidence type="ECO:0000256" key="3">
    <source>
        <dbReference type="ARBA" id="ARBA00023125"/>
    </source>
</evidence>
<keyword evidence="9" id="KW-1185">Reference proteome</keyword>
<dbReference type="Gene3D" id="1.10.10.10">
    <property type="entry name" value="Winged helix-like DNA-binding domain superfamily/Winged helix DNA-binding domain"/>
    <property type="match status" value="1"/>
</dbReference>
<organism evidence="7 8">
    <name type="scientific">Brucella pecoris</name>
    <dbReference type="NCBI Taxonomy" id="867683"/>
    <lineage>
        <taxon>Bacteria</taxon>
        <taxon>Pseudomonadati</taxon>
        <taxon>Pseudomonadota</taxon>
        <taxon>Alphaproteobacteria</taxon>
        <taxon>Hyphomicrobiales</taxon>
        <taxon>Brucellaceae</taxon>
        <taxon>Brucella/Ochrobactrum group</taxon>
        <taxon>Brucella</taxon>
    </lineage>
</organism>
<comment type="similarity">
    <text evidence="1">Belongs to the SorC transcriptional regulatory family.</text>
</comment>
<reference evidence="6 9" key="3">
    <citation type="submission" date="2020-08" db="EMBL/GenBank/DDBJ databases">
        <title>Genomic Encyclopedia of Type Strains, Phase IV (KMG-IV): sequencing the most valuable type-strain genomes for metagenomic binning, comparative biology and taxonomic classification.</title>
        <authorList>
            <person name="Goeker M."/>
        </authorList>
    </citation>
    <scope>NUCLEOTIDE SEQUENCE [LARGE SCALE GENOMIC DNA]</scope>
    <source>
        <strain evidence="6 9">DSM 23868</strain>
    </source>
</reference>
<keyword evidence="3 6" id="KW-0238">DNA-binding</keyword>
<dbReference type="SUPFAM" id="SSF100950">
    <property type="entry name" value="NagB/RpiA/CoA transferase-like"/>
    <property type="match status" value="1"/>
</dbReference>
<dbReference type="Proteomes" id="UP000553980">
    <property type="component" value="Unassembled WGS sequence"/>
</dbReference>
<dbReference type="InterPro" id="IPR051054">
    <property type="entry name" value="SorC_transcr_regulators"/>
</dbReference>
<reference evidence="7 8" key="1">
    <citation type="journal article" date="2011" name="Int. J. Syst. Evol. Microbiol.">
        <title>Ochrobactrum pecoris sp. nov., isolated from farm animals.</title>
        <authorList>
            <person name="Kampfer P."/>
            <person name="Huber B."/>
            <person name="Busse H.J."/>
            <person name="Scholz H.C."/>
            <person name="Tomaso H."/>
            <person name="Hotzel H."/>
            <person name="Melzer F."/>
        </authorList>
    </citation>
    <scope>NUCLEOTIDE SEQUENCE [LARGE SCALE GENOMIC DNA]</scope>
    <source>
        <strain evidence="7 8">08RB2639</strain>
    </source>
</reference>
<keyword evidence="4" id="KW-0804">Transcription</keyword>
<dbReference type="EMBL" id="JACIEX010000025">
    <property type="protein sequence ID" value="MBB4096264.1"/>
    <property type="molecule type" value="Genomic_DNA"/>
</dbReference>
<dbReference type="Gene3D" id="3.40.50.1360">
    <property type="match status" value="1"/>
</dbReference>
<dbReference type="Pfam" id="PF04198">
    <property type="entry name" value="Sugar-bind"/>
    <property type="match status" value="1"/>
</dbReference>
<dbReference type="PANTHER" id="PTHR34294">
    <property type="entry name" value="TRANSCRIPTIONAL REGULATOR-RELATED"/>
    <property type="match status" value="1"/>
</dbReference>
<dbReference type="InterPro" id="IPR037171">
    <property type="entry name" value="NagB/RpiA_transferase-like"/>
</dbReference>
<evidence type="ECO:0000256" key="4">
    <source>
        <dbReference type="ARBA" id="ARBA00023163"/>
    </source>
</evidence>
<dbReference type="AlphaFoldDB" id="A0A5C5CBW7"/>
<protein>
    <submittedName>
        <fullName evidence="6">DNA-binding transcriptional regulator LsrR (DeoR family)</fullName>
    </submittedName>
    <submittedName>
        <fullName evidence="7">Sugar-binding transcriptional regulator</fullName>
    </submittedName>
</protein>
<evidence type="ECO:0000313" key="6">
    <source>
        <dbReference type="EMBL" id="MBB4096264.1"/>
    </source>
</evidence>
<dbReference type="EMBL" id="VEWK01000028">
    <property type="protein sequence ID" value="TNV08698.1"/>
    <property type="molecule type" value="Genomic_DNA"/>
</dbReference>
<dbReference type="PANTHER" id="PTHR34294:SF1">
    <property type="entry name" value="TRANSCRIPTIONAL REGULATOR LSRR"/>
    <property type="match status" value="1"/>
</dbReference>
<sequence length="323" mass="35316">MSSHGDKGEVNGDRRLDLAARAAWLYYEKSKTQDQIAAELGVSRQVVQRLIALAQSERLIRFQLVHPMSECIELAERLMDRFSLQYCDVAMNEFGNIEDIPAVGLHAALYLETVLQQKAPLTIAIGNGKAMREVSRRLQPINRPQHKCVSLMGNLTRDGRASHYDVVTWLSERIGAQCFPLPMPVVTHSIEEREVLQAQPGYRNLKALVEEASLLMMGIGYWGPEASLYMDGFITAAETGQAMECGAIGELLGTAIDANGRVVDADYHPRLTSFALTSPAERPTVIVGSGTNRAAAITAALAAKLANGLITDENTARRILDGV</sequence>
<accession>A0A5C5CBW7</accession>
<evidence type="ECO:0000313" key="9">
    <source>
        <dbReference type="Proteomes" id="UP000553980"/>
    </source>
</evidence>
<comment type="caution">
    <text evidence="7">The sequence shown here is derived from an EMBL/GenBank/DDBJ whole genome shotgun (WGS) entry which is preliminary data.</text>
</comment>
<dbReference type="Proteomes" id="UP000313390">
    <property type="component" value="Unassembled WGS sequence"/>
</dbReference>
<dbReference type="OrthoDB" id="9808171at2"/>